<organism evidence="5 6">
    <name type="scientific">Cinchona calisaya</name>
    <dbReference type="NCBI Taxonomy" id="153742"/>
    <lineage>
        <taxon>Eukaryota</taxon>
        <taxon>Viridiplantae</taxon>
        <taxon>Streptophyta</taxon>
        <taxon>Embryophyta</taxon>
        <taxon>Tracheophyta</taxon>
        <taxon>Spermatophyta</taxon>
        <taxon>Magnoliopsida</taxon>
        <taxon>eudicotyledons</taxon>
        <taxon>Gunneridae</taxon>
        <taxon>Pentapetalae</taxon>
        <taxon>asterids</taxon>
        <taxon>lamiids</taxon>
        <taxon>Gentianales</taxon>
        <taxon>Rubiaceae</taxon>
        <taxon>Cinchonoideae</taxon>
        <taxon>Cinchoneae</taxon>
        <taxon>Cinchona</taxon>
    </lineage>
</organism>
<evidence type="ECO:0000259" key="4">
    <source>
        <dbReference type="Pfam" id="PF18052"/>
    </source>
</evidence>
<reference evidence="5 6" key="1">
    <citation type="submission" date="2024-11" db="EMBL/GenBank/DDBJ databases">
        <title>A near-complete genome assembly of Cinchona calisaya.</title>
        <authorList>
            <person name="Lian D.C."/>
            <person name="Zhao X.W."/>
            <person name="Wei L."/>
        </authorList>
    </citation>
    <scope>NUCLEOTIDE SEQUENCE [LARGE SCALE GENOMIC DNA]</scope>
    <source>
        <tissue evidence="5">Nenye</tissue>
    </source>
</reference>
<feature type="domain" description="Disease resistance N-terminal" evidence="4">
    <location>
        <begin position="404"/>
        <end position="477"/>
    </location>
</feature>
<dbReference type="EMBL" id="JBJUIK010000014">
    <property type="protein sequence ID" value="KAL3504573.1"/>
    <property type="molecule type" value="Genomic_DNA"/>
</dbReference>
<dbReference type="GO" id="GO:0006952">
    <property type="term" value="P:defense response"/>
    <property type="evidence" value="ECO:0007669"/>
    <property type="project" value="UniProtKB-KW"/>
</dbReference>
<keyword evidence="3" id="KW-0611">Plant defense</keyword>
<gene>
    <name evidence="5" type="ORF">ACH5RR_034414</name>
</gene>
<evidence type="ECO:0000256" key="1">
    <source>
        <dbReference type="ARBA" id="ARBA00022737"/>
    </source>
</evidence>
<dbReference type="GO" id="GO:0000166">
    <property type="term" value="F:nucleotide binding"/>
    <property type="evidence" value="ECO:0007669"/>
    <property type="project" value="UniProtKB-KW"/>
</dbReference>
<comment type="caution">
    <text evidence="5">The sequence shown here is derived from an EMBL/GenBank/DDBJ whole genome shotgun (WGS) entry which is preliminary data.</text>
</comment>
<dbReference type="InterPro" id="IPR041118">
    <property type="entry name" value="Rx_N"/>
</dbReference>
<protein>
    <recommendedName>
        <fullName evidence="4">Disease resistance N-terminal domain-containing protein</fullName>
    </recommendedName>
</protein>
<dbReference type="Pfam" id="PF18052">
    <property type="entry name" value="Rx_N"/>
    <property type="match status" value="1"/>
</dbReference>
<proteinExistence type="predicted"/>
<evidence type="ECO:0000313" key="6">
    <source>
        <dbReference type="Proteomes" id="UP001630127"/>
    </source>
</evidence>
<dbReference type="Proteomes" id="UP001630127">
    <property type="component" value="Unassembled WGS sequence"/>
</dbReference>
<keyword evidence="6" id="KW-1185">Reference proteome</keyword>
<keyword evidence="2" id="KW-0547">Nucleotide-binding</keyword>
<evidence type="ECO:0000256" key="2">
    <source>
        <dbReference type="ARBA" id="ARBA00022741"/>
    </source>
</evidence>
<sequence length="1004" mass="113635">MASVDPRDPLIYQEKEEDPDMKDSIETLELLISILRPYVNVLSKWNIEDRELKVRVKHMDEVVQKVFQEVQPLFDSNPTDVVQGNEDWESSPTNVPVFFSILNVLRSLNNEMTEIEDLLSHDSSFSTSSENAEHLVCFIGSLLQNLKDVFICRADSIVLVKKVLEDAEDRLILFRYLLWPMPNRLVEQANLFLIFIGAQSLAFLISHLLYSVCLMNDKLNDEWLSEFRDVFPDVIDAIDTSLIEGVSDMCDEYLESLVAVPDDTPIMDEQVLAFADYLIHKLRLQSDNEGPISIVAPKDLTDSLINELNFLRHNLMDLILQNPIAEMKSLTISTQALIFETGLFIYMSLDTEEDDLKARYCSFKLPDLLKAVDNLKQQASDLFNKFFSESWQSYCPSTNVLEYVNFLINKLEELLHAKAAPLNALKHQTKTVYEEIVSMRKLLCDVGELGNSQMEFLLTRYKDAAYQAEYVIDSFVAAEGSIWCHKLGLFVVMKDVKILQKEVKSLLTVSTVGDSVVPSLFGGASSLAHNPPNINVAFERPSATANPDSPHSSTGWTALAVASRSFFIESANMQIQHPEVLSSLGCVLGDAINLCQSNETTEKHNSRFSASIGLTNNLGTTTESYALVMEKFIETIKLVRSILRPHVRPLSKWHIGDQKLQVHVKDLDYVSLQNEMTKIHDLLQKDSSNNVRRFHGEMTNLRSSASSNIYSENTEQLGAQCLALTTSIVLHVYLIKDGLNDEWLSQIRDVTSIRKHNTLLWGASDICEEYSKALVPTQDDTPTVDKKVLAFADYLINKLRILSDKEAAFAPKDLTDIHIDELSFLRCNLINHLLLQNPVKEIKPLTISTQALIFETGLFIYLSLDAKEDETSPTAAYCSSKLPDLLKVVDLLKQQASDLFNKFFPESWQSNYPKNNVLEYVDFLINKLEELLYSKEAPLNALKHQTKTVYEEIVSARMLLCDSGGLAKSSQMEILMTRYRSAAHKLNTLLIHLWPVKVQSRGIS</sequence>
<keyword evidence="1" id="KW-0677">Repeat</keyword>
<dbReference type="AlphaFoldDB" id="A0ABD2YGB3"/>
<evidence type="ECO:0000256" key="3">
    <source>
        <dbReference type="ARBA" id="ARBA00022821"/>
    </source>
</evidence>
<accession>A0ABD2YGB3</accession>
<evidence type="ECO:0000313" key="5">
    <source>
        <dbReference type="EMBL" id="KAL3504573.1"/>
    </source>
</evidence>
<name>A0ABD2YGB3_9GENT</name>
<dbReference type="Gene3D" id="1.20.5.4130">
    <property type="match status" value="1"/>
</dbReference>